<dbReference type="PROSITE" id="PS00211">
    <property type="entry name" value="ABC_TRANSPORTER_1"/>
    <property type="match status" value="1"/>
</dbReference>
<dbReference type="EMBL" id="JARXVH010000004">
    <property type="protein sequence ID" value="MDH6215584.1"/>
    <property type="molecule type" value="Genomic_DNA"/>
</dbReference>
<organism evidence="15 16">
    <name type="scientific">Streptomyces pseudovenezuelae</name>
    <dbReference type="NCBI Taxonomy" id="67350"/>
    <lineage>
        <taxon>Bacteria</taxon>
        <taxon>Bacillati</taxon>
        <taxon>Actinomycetota</taxon>
        <taxon>Actinomycetes</taxon>
        <taxon>Kitasatosporales</taxon>
        <taxon>Streptomycetaceae</taxon>
        <taxon>Streptomyces</taxon>
        <taxon>Streptomyces aurantiacus group</taxon>
    </lineage>
</organism>
<evidence type="ECO:0000256" key="2">
    <source>
        <dbReference type="ARBA" id="ARBA00004202"/>
    </source>
</evidence>
<evidence type="ECO:0000313" key="15">
    <source>
        <dbReference type="EMBL" id="MDH6215584.1"/>
    </source>
</evidence>
<dbReference type="InterPro" id="IPR050388">
    <property type="entry name" value="ABC_Ni/Peptide_Import"/>
</dbReference>
<dbReference type="PANTHER" id="PTHR43297">
    <property type="entry name" value="OLIGOPEPTIDE TRANSPORT ATP-BINDING PROTEIN APPD"/>
    <property type="match status" value="1"/>
</dbReference>
<evidence type="ECO:0000313" key="16">
    <source>
        <dbReference type="Proteomes" id="UP001160499"/>
    </source>
</evidence>
<keyword evidence="10 11" id="KW-0472">Membrane</keyword>
<evidence type="ECO:0000256" key="6">
    <source>
        <dbReference type="ARBA" id="ARBA00022692"/>
    </source>
</evidence>
<dbReference type="CDD" id="cd03257">
    <property type="entry name" value="ABC_NikE_OppD_transporters"/>
    <property type="match status" value="1"/>
</dbReference>
<dbReference type="InterPro" id="IPR003593">
    <property type="entry name" value="AAA+_ATPase"/>
</dbReference>
<dbReference type="Gene3D" id="1.10.3720.10">
    <property type="entry name" value="MetI-like"/>
    <property type="match status" value="1"/>
</dbReference>
<evidence type="ECO:0000256" key="8">
    <source>
        <dbReference type="ARBA" id="ARBA00022840"/>
    </source>
</evidence>
<feature type="transmembrane region" description="Helical" evidence="11">
    <location>
        <begin position="29"/>
        <end position="52"/>
    </location>
</feature>
<keyword evidence="4 11" id="KW-0813">Transport</keyword>
<dbReference type="NCBIfam" id="TIGR01727">
    <property type="entry name" value="oligo_HPY"/>
    <property type="match status" value="1"/>
</dbReference>
<dbReference type="InterPro" id="IPR035906">
    <property type="entry name" value="MetI-like_sf"/>
</dbReference>
<protein>
    <submittedName>
        <fullName evidence="15">Peptide/nickel transport system permease protein</fullName>
    </submittedName>
</protein>
<gene>
    <name evidence="15" type="ORF">M2283_002888</name>
</gene>
<feature type="transmembrane region" description="Helical" evidence="11">
    <location>
        <begin position="140"/>
        <end position="166"/>
    </location>
</feature>
<dbReference type="InterPro" id="IPR027417">
    <property type="entry name" value="P-loop_NTPase"/>
</dbReference>
<evidence type="ECO:0000256" key="12">
    <source>
        <dbReference type="SAM" id="MobiDB-lite"/>
    </source>
</evidence>
<comment type="similarity">
    <text evidence="11">Belongs to the binding-protein-dependent transport system permease family.</text>
</comment>
<evidence type="ECO:0000256" key="11">
    <source>
        <dbReference type="RuleBase" id="RU363032"/>
    </source>
</evidence>
<accession>A0ABT6LIG6</accession>
<name>A0ABT6LIG6_9ACTN</name>
<dbReference type="Gene3D" id="3.40.50.300">
    <property type="entry name" value="P-loop containing nucleotide triphosphate hydrolases"/>
    <property type="match status" value="1"/>
</dbReference>
<keyword evidence="7" id="KW-0547">Nucleotide-binding</keyword>
<dbReference type="Proteomes" id="UP001160499">
    <property type="component" value="Unassembled WGS sequence"/>
</dbReference>
<keyword evidence="6 11" id="KW-0812">Transmembrane</keyword>
<dbReference type="SMART" id="SM00382">
    <property type="entry name" value="AAA"/>
    <property type="match status" value="1"/>
</dbReference>
<evidence type="ECO:0000256" key="10">
    <source>
        <dbReference type="ARBA" id="ARBA00023136"/>
    </source>
</evidence>
<dbReference type="InterPro" id="IPR017871">
    <property type="entry name" value="ABC_transporter-like_CS"/>
</dbReference>
<reference evidence="15 16" key="1">
    <citation type="submission" date="2023-04" db="EMBL/GenBank/DDBJ databases">
        <title>Forest soil microbial communities from Buena Vista Peninsula, Colon Province, Panama.</title>
        <authorList>
            <person name="Bouskill N."/>
        </authorList>
    </citation>
    <scope>NUCLEOTIDE SEQUENCE [LARGE SCALE GENOMIC DNA]</scope>
    <source>
        <strain evidence="15 16">GGS1</strain>
    </source>
</reference>
<evidence type="ECO:0000256" key="7">
    <source>
        <dbReference type="ARBA" id="ARBA00022741"/>
    </source>
</evidence>
<feature type="domain" description="ABC transmembrane type-1" evidence="14">
    <location>
        <begin position="92"/>
        <end position="282"/>
    </location>
</feature>
<dbReference type="RefSeq" id="WP_280876567.1">
    <property type="nucleotide sequence ID" value="NZ_JARXVH010000004.1"/>
</dbReference>
<dbReference type="SUPFAM" id="SSF52540">
    <property type="entry name" value="P-loop containing nucleoside triphosphate hydrolases"/>
    <property type="match status" value="1"/>
</dbReference>
<keyword evidence="16" id="KW-1185">Reference proteome</keyword>
<feature type="transmembrane region" description="Helical" evidence="11">
    <location>
        <begin position="94"/>
        <end position="119"/>
    </location>
</feature>
<evidence type="ECO:0000256" key="9">
    <source>
        <dbReference type="ARBA" id="ARBA00022989"/>
    </source>
</evidence>
<keyword evidence="8" id="KW-0067">ATP-binding</keyword>
<feature type="region of interest" description="Disordered" evidence="12">
    <location>
        <begin position="293"/>
        <end position="319"/>
    </location>
</feature>
<proteinExistence type="inferred from homology"/>
<evidence type="ECO:0000259" key="13">
    <source>
        <dbReference type="PROSITE" id="PS50893"/>
    </source>
</evidence>
<keyword evidence="9 11" id="KW-1133">Transmembrane helix</keyword>
<evidence type="ECO:0000259" key="14">
    <source>
        <dbReference type="PROSITE" id="PS50928"/>
    </source>
</evidence>
<dbReference type="SUPFAM" id="SSF161098">
    <property type="entry name" value="MetI-like"/>
    <property type="match status" value="1"/>
</dbReference>
<comment type="caution">
    <text evidence="15">The sequence shown here is derived from an EMBL/GenBank/DDBJ whole genome shotgun (WGS) entry which is preliminary data.</text>
</comment>
<dbReference type="PANTHER" id="PTHR43297:SF2">
    <property type="entry name" value="DIPEPTIDE TRANSPORT ATP-BINDING PROTEIN DPPD"/>
    <property type="match status" value="1"/>
</dbReference>
<sequence>MNTPFTRKGLADALSRPGVRLRGWRRLPLLSKVAVCFLAVVLLVALLAPLLAPDDPLAQQAPVDGTGHPSAAHWLGQDSLGRDLLSRLMYGARWSLAIGLGATALALVVGAVLGAVAATSRRGVDETLMRCLDVVMAFPGIALAAVLVAVFGGGITVLICAIAFLFTPPVARVVRANVLDQYGEDYVTAERVIGARTPHIVLRHVAVNCAAPVLVFCTVQVAEAIVFEASLSFIGAGVRPPDPSWGSVIADGKNMVLTGGWWATVFPGLLMLVTVLSLNVLSEGVSDAWAAPSAREVTTRDPDEAKDRLETPEPGTGEVLPLPGLTAAAQRLRSRARPLPQGQLPILAVENLAIGFEGRHNGVDIVDGISFEVQPGEVLGLVGESGCGKSLTALTIMGLEPKGARVRGQVRFEQRDLLAEPMRVRRRLLGHEMAMIYQDALSSLNPAMTIRAQLKQVVRRGGHRSPAELLGLVGLDPDRTLRSYPHELSGGQRQRVLIAMALSRDPKLIVADEPTTALDVTVQAQVMQLLLRLREELGFALVLVSHDLALIADVTDRVVVMYGGQIVETGVTADLVEAPAHHYTRGLLGSVLSLESAAERLTQIKGVVPSPADFPAGCRFADRCPLASDLCRTTRPDLLGPPTHTAACHHPATEPATTEAVT</sequence>
<dbReference type="Pfam" id="PF00528">
    <property type="entry name" value="BPD_transp_1"/>
    <property type="match status" value="1"/>
</dbReference>
<dbReference type="CDD" id="cd06261">
    <property type="entry name" value="TM_PBP2"/>
    <property type="match status" value="1"/>
</dbReference>
<dbReference type="InterPro" id="IPR013563">
    <property type="entry name" value="Oligopep_ABC_C"/>
</dbReference>
<feature type="region of interest" description="Disordered" evidence="12">
    <location>
        <begin position="642"/>
        <end position="662"/>
    </location>
</feature>
<dbReference type="PROSITE" id="PS50893">
    <property type="entry name" value="ABC_TRANSPORTER_2"/>
    <property type="match status" value="1"/>
</dbReference>
<dbReference type="InterPro" id="IPR000515">
    <property type="entry name" value="MetI-like"/>
</dbReference>
<dbReference type="PROSITE" id="PS50928">
    <property type="entry name" value="ABC_TM1"/>
    <property type="match status" value="1"/>
</dbReference>
<comment type="subcellular location">
    <subcellularLocation>
        <location evidence="11">Cell membrane</location>
        <topology evidence="11">Multi-pass membrane protein</topology>
    </subcellularLocation>
    <subcellularLocation>
        <location evidence="2">Cell membrane</location>
        <topology evidence="2">Peripheral membrane protein</topology>
    </subcellularLocation>
    <subcellularLocation>
        <location evidence="1">Membrane</location>
        <topology evidence="1">Multi-pass membrane protein</topology>
    </subcellularLocation>
</comment>
<evidence type="ECO:0000256" key="5">
    <source>
        <dbReference type="ARBA" id="ARBA00022475"/>
    </source>
</evidence>
<feature type="compositionally biased region" description="Basic and acidic residues" evidence="12">
    <location>
        <begin position="297"/>
        <end position="311"/>
    </location>
</feature>
<feature type="domain" description="ABC transporter" evidence="13">
    <location>
        <begin position="347"/>
        <end position="588"/>
    </location>
</feature>
<feature type="compositionally biased region" description="Low complexity" evidence="12">
    <location>
        <begin position="649"/>
        <end position="662"/>
    </location>
</feature>
<keyword evidence="5" id="KW-1003">Cell membrane</keyword>
<dbReference type="Pfam" id="PF00005">
    <property type="entry name" value="ABC_tran"/>
    <property type="match status" value="1"/>
</dbReference>
<evidence type="ECO:0000256" key="4">
    <source>
        <dbReference type="ARBA" id="ARBA00022448"/>
    </source>
</evidence>
<evidence type="ECO:0000256" key="3">
    <source>
        <dbReference type="ARBA" id="ARBA00005417"/>
    </source>
</evidence>
<dbReference type="InterPro" id="IPR003439">
    <property type="entry name" value="ABC_transporter-like_ATP-bd"/>
</dbReference>
<dbReference type="Pfam" id="PF08352">
    <property type="entry name" value="oligo_HPY"/>
    <property type="match status" value="1"/>
</dbReference>
<evidence type="ECO:0000256" key="1">
    <source>
        <dbReference type="ARBA" id="ARBA00004141"/>
    </source>
</evidence>
<comment type="similarity">
    <text evidence="3">Belongs to the ABC transporter superfamily.</text>
</comment>